<feature type="transmembrane region" description="Helical" evidence="1">
    <location>
        <begin position="6"/>
        <end position="26"/>
    </location>
</feature>
<dbReference type="Pfam" id="PF05751">
    <property type="entry name" value="FixH"/>
    <property type="match status" value="1"/>
</dbReference>
<comment type="caution">
    <text evidence="2">The sequence shown here is derived from an EMBL/GenBank/DDBJ whole genome shotgun (WGS) entry which is preliminary data.</text>
</comment>
<evidence type="ECO:0000313" key="2">
    <source>
        <dbReference type="EMBL" id="MBS2212316.1"/>
    </source>
</evidence>
<proteinExistence type="predicted"/>
<reference evidence="2 3" key="1">
    <citation type="journal article" date="2014" name="Int. J. Syst. Evol. Microbiol.">
        <title>Carboxylicivirga gen. nov. in the family Marinilabiliaceae with two novel species, Carboxylicivirga mesophila sp. nov. and Carboxylicivirga taeanensis sp. nov., and reclassification of Cytophaga fermentans as Saccharicrinis fermentans gen. nov., comb. nov.</title>
        <authorList>
            <person name="Yang S.H."/>
            <person name="Seo H.S."/>
            <person name="Woo J.H."/>
            <person name="Oh H.M."/>
            <person name="Jang H."/>
            <person name="Lee J.H."/>
            <person name="Kim S.J."/>
            <person name="Kwon K.K."/>
        </authorList>
    </citation>
    <scope>NUCLEOTIDE SEQUENCE [LARGE SCALE GENOMIC DNA]</scope>
    <source>
        <strain evidence="2 3">JCM 18290</strain>
    </source>
</reference>
<accession>A0ABS5KBF3</accession>
<sequence>MKFNWGHGIILVIVLAVAGFLSMVFITTRERIDMVTEDYYPKELKYDDQIEKIKNYNALSKKVEVTLGDALYIQFPDNIANASDISGLVHLYRPSDKDLDIEKDIQLNSSYGMSIPLTDLMNGKYELIIEWQANGQPYLTKEVVYVN</sequence>
<evidence type="ECO:0000256" key="1">
    <source>
        <dbReference type="SAM" id="Phobius"/>
    </source>
</evidence>
<protein>
    <submittedName>
        <fullName evidence="2">FixH family protein</fullName>
    </submittedName>
</protein>
<evidence type="ECO:0000313" key="3">
    <source>
        <dbReference type="Proteomes" id="UP000721861"/>
    </source>
</evidence>
<keyword evidence="3" id="KW-1185">Reference proteome</keyword>
<dbReference type="RefSeq" id="WP_212228901.1">
    <property type="nucleotide sequence ID" value="NZ_JAGUCN010000014.1"/>
</dbReference>
<dbReference type="Proteomes" id="UP000721861">
    <property type="component" value="Unassembled WGS sequence"/>
</dbReference>
<keyword evidence="1" id="KW-0472">Membrane</keyword>
<keyword evidence="1" id="KW-1133">Transmembrane helix</keyword>
<organism evidence="2 3">
    <name type="scientific">Carboxylicivirga mesophila</name>
    <dbReference type="NCBI Taxonomy" id="1166478"/>
    <lineage>
        <taxon>Bacteria</taxon>
        <taxon>Pseudomonadati</taxon>
        <taxon>Bacteroidota</taxon>
        <taxon>Bacteroidia</taxon>
        <taxon>Marinilabiliales</taxon>
        <taxon>Marinilabiliaceae</taxon>
        <taxon>Carboxylicivirga</taxon>
    </lineage>
</organism>
<name>A0ABS5KBF3_9BACT</name>
<dbReference type="EMBL" id="JAGUCN010000014">
    <property type="protein sequence ID" value="MBS2212316.1"/>
    <property type="molecule type" value="Genomic_DNA"/>
</dbReference>
<gene>
    <name evidence="2" type="ORF">KEM09_12945</name>
</gene>
<dbReference type="InterPro" id="IPR008620">
    <property type="entry name" value="FixH"/>
</dbReference>
<keyword evidence="1" id="KW-0812">Transmembrane</keyword>